<name>A0A4E0QIK7_9GAMM</name>
<comment type="caution">
    <text evidence="1">The sequence shown here is derived from an EMBL/GenBank/DDBJ whole genome shotgun (WGS) entry which is preliminary data.</text>
</comment>
<proteinExistence type="predicted"/>
<accession>A0A4E0QIK7</accession>
<dbReference type="Proteomes" id="UP000030428">
    <property type="component" value="Unassembled WGS sequence"/>
</dbReference>
<evidence type="ECO:0000313" key="2">
    <source>
        <dbReference type="Proteomes" id="UP000030428"/>
    </source>
</evidence>
<reference evidence="1 2" key="1">
    <citation type="journal article" date="2016" name="Front. Microbiol.">
        <title>Single-Cell (Meta-)Genomics of a Dimorphic Candidatus Thiomargarita nelsonii Reveals Genomic Plasticity.</title>
        <authorList>
            <person name="Flood B.E."/>
            <person name="Fliss P."/>
            <person name="Jones D.S."/>
            <person name="Dick G.J."/>
            <person name="Jain S."/>
            <person name="Kaster A.K."/>
            <person name="Winkel M."/>
            <person name="Mussmann M."/>
            <person name="Bailey J."/>
        </authorList>
    </citation>
    <scope>NUCLEOTIDE SEQUENCE [LARGE SCALE GENOMIC DNA]</scope>
    <source>
        <strain evidence="1">Hydrate Ridge</strain>
    </source>
</reference>
<dbReference type="EMBL" id="JSZA02000479">
    <property type="protein sequence ID" value="TGN99609.1"/>
    <property type="molecule type" value="Genomic_DNA"/>
</dbReference>
<dbReference type="AlphaFoldDB" id="A0A4E0QIK7"/>
<gene>
    <name evidence="1" type="ORF">PN36_35560</name>
</gene>
<protein>
    <submittedName>
        <fullName evidence="1">Uncharacterized protein</fullName>
    </submittedName>
</protein>
<evidence type="ECO:0000313" key="1">
    <source>
        <dbReference type="EMBL" id="TGN99609.1"/>
    </source>
</evidence>
<sequence>MINFKQMELSQRLFDKLKTQYPEIELVSIGESPIYQDSIWVNIIMPEDEERDISMSELAAEISTDMLTDYGYDIMISPATRVA</sequence>
<organism evidence="1 2">
    <name type="scientific">Candidatus Thiomargarita nelsonii</name>
    <dbReference type="NCBI Taxonomy" id="1003181"/>
    <lineage>
        <taxon>Bacteria</taxon>
        <taxon>Pseudomonadati</taxon>
        <taxon>Pseudomonadota</taxon>
        <taxon>Gammaproteobacteria</taxon>
        <taxon>Thiotrichales</taxon>
        <taxon>Thiotrichaceae</taxon>
        <taxon>Thiomargarita</taxon>
    </lineage>
</organism>
<keyword evidence="2" id="KW-1185">Reference proteome</keyword>